<dbReference type="InterPro" id="IPR027417">
    <property type="entry name" value="P-loop_NTPase"/>
</dbReference>
<dbReference type="InterPro" id="IPR036388">
    <property type="entry name" value="WH-like_DNA-bd_sf"/>
</dbReference>
<feature type="region of interest" description="Disordered" evidence="6">
    <location>
        <begin position="437"/>
        <end position="462"/>
    </location>
</feature>
<keyword evidence="7" id="KW-0472">Membrane</keyword>
<feature type="transmembrane region" description="Helical" evidence="7">
    <location>
        <begin position="31"/>
        <end position="49"/>
    </location>
</feature>
<dbReference type="SMART" id="SM00382">
    <property type="entry name" value="AAA"/>
    <property type="match status" value="1"/>
</dbReference>
<dbReference type="Gene3D" id="3.40.50.300">
    <property type="entry name" value="P-loop containing nucleotide triphosphate hydrolases"/>
    <property type="match status" value="1"/>
</dbReference>
<dbReference type="Pfam" id="PF09397">
    <property type="entry name" value="FtsK_gamma"/>
    <property type="match status" value="1"/>
</dbReference>
<comment type="similarity">
    <text evidence="1">Belongs to the FtsK/SpoIIIE/SftA family.</text>
</comment>
<dbReference type="InterPro" id="IPR036390">
    <property type="entry name" value="WH_DNA-bd_sf"/>
</dbReference>
<evidence type="ECO:0000256" key="5">
    <source>
        <dbReference type="PROSITE-ProRule" id="PRU00289"/>
    </source>
</evidence>
<dbReference type="Gene3D" id="3.30.980.40">
    <property type="match status" value="1"/>
</dbReference>
<feature type="transmembrane region" description="Helical" evidence="7">
    <location>
        <begin position="69"/>
        <end position="89"/>
    </location>
</feature>
<dbReference type="GO" id="GO:0003677">
    <property type="term" value="F:DNA binding"/>
    <property type="evidence" value="ECO:0007669"/>
    <property type="project" value="UniProtKB-KW"/>
</dbReference>
<dbReference type="PANTHER" id="PTHR22683:SF41">
    <property type="entry name" value="DNA TRANSLOCASE FTSK"/>
    <property type="match status" value="1"/>
</dbReference>
<keyword evidence="2 5" id="KW-0547">Nucleotide-binding</keyword>
<dbReference type="KEGG" id="salx:SALLE_v1c08130"/>
<evidence type="ECO:0000313" key="9">
    <source>
        <dbReference type="EMBL" id="AXK51483.1"/>
    </source>
</evidence>
<dbReference type="InterPro" id="IPR041027">
    <property type="entry name" value="FtsK_alpha"/>
</dbReference>
<dbReference type="CDD" id="cd01127">
    <property type="entry name" value="TrwB_TraG_TraD_VirD4"/>
    <property type="match status" value="1"/>
</dbReference>
<keyword evidence="4" id="KW-0238">DNA-binding</keyword>
<keyword evidence="10" id="KW-1185">Reference proteome</keyword>
<organism evidence="9 10">
    <name type="scientific">Spiroplasma alleghenense</name>
    <dbReference type="NCBI Taxonomy" id="216931"/>
    <lineage>
        <taxon>Bacteria</taxon>
        <taxon>Bacillati</taxon>
        <taxon>Mycoplasmatota</taxon>
        <taxon>Mollicutes</taxon>
        <taxon>Entomoplasmatales</taxon>
        <taxon>Spiroplasmataceae</taxon>
        <taxon>Spiroplasma</taxon>
    </lineage>
</organism>
<reference evidence="9 10" key="1">
    <citation type="submission" date="2018-07" db="EMBL/GenBank/DDBJ databases">
        <title>Complete genome sequence of Spiroplasma alleghenense PLHS-1 (ATCC 51752).</title>
        <authorList>
            <person name="Chou L."/>
            <person name="Lee T.-Y."/>
            <person name="Tsai Y.-M."/>
            <person name="Kuo C.-H."/>
        </authorList>
    </citation>
    <scope>NUCLEOTIDE SEQUENCE [LARGE SCALE GENOMIC DNA]</scope>
    <source>
        <strain evidence="9 10">PLHS-1</strain>
    </source>
</reference>
<evidence type="ECO:0000256" key="2">
    <source>
        <dbReference type="ARBA" id="ARBA00022741"/>
    </source>
</evidence>
<dbReference type="RefSeq" id="WP_162807954.1">
    <property type="nucleotide sequence ID" value="NZ_CP031376.1"/>
</dbReference>
<evidence type="ECO:0000256" key="6">
    <source>
        <dbReference type="SAM" id="MobiDB-lite"/>
    </source>
</evidence>
<dbReference type="SMART" id="SM00843">
    <property type="entry name" value="Ftsk_gamma"/>
    <property type="match status" value="1"/>
</dbReference>
<accession>A0A345Z4F4</accession>
<dbReference type="Gene3D" id="1.10.10.10">
    <property type="entry name" value="Winged helix-like DNA-binding domain superfamily/Winged helix DNA-binding domain"/>
    <property type="match status" value="1"/>
</dbReference>
<gene>
    <name evidence="9" type="primary">ftsK</name>
    <name evidence="9" type="ORF">SALLE_v1c08130</name>
</gene>
<dbReference type="PROSITE" id="PS50901">
    <property type="entry name" value="FTSK"/>
    <property type="match status" value="1"/>
</dbReference>
<protein>
    <submittedName>
        <fullName evidence="9">DNA translocase</fullName>
    </submittedName>
</protein>
<dbReference type="Pfam" id="PF01580">
    <property type="entry name" value="FtsK_SpoIIIE"/>
    <property type="match status" value="1"/>
</dbReference>
<feature type="transmembrane region" description="Helical" evidence="7">
    <location>
        <begin position="175"/>
        <end position="194"/>
    </location>
</feature>
<keyword evidence="7" id="KW-0812">Transmembrane</keyword>
<evidence type="ECO:0000313" key="10">
    <source>
        <dbReference type="Proteomes" id="UP000254792"/>
    </source>
</evidence>
<evidence type="ECO:0000256" key="4">
    <source>
        <dbReference type="ARBA" id="ARBA00023125"/>
    </source>
</evidence>
<keyword evidence="7" id="KW-1133">Transmembrane helix</keyword>
<dbReference type="Proteomes" id="UP000254792">
    <property type="component" value="Chromosome"/>
</dbReference>
<sequence length="1005" mass="114237">MKDRERELDDQNDDRTRAFSVSKKQRRGDSVGWIIGALLLFFFNIVSIARLTVVGQFFDDVIFTLPFGWFKYVIYFVFFAFDISIYFGIKYKFKKRFLLMVTITILASCFLISAILLIVAWSTESELFVVKNWWSKSIISDVMNSYFTNWKENSVFSANDQNSNPWLISPPESYFTLWAGGGIFGNLIAAIAGFTTIFGGLIIAVFVFFITMIWIFTGDPFYLFKPKSKRRGRSLRILQLKNSGNRASSSKRRYMDVLDFNPGESLNDRMILESIKESDVTIELPSFRRHRQEDLYQNQGRGFYNTQLDFHQNDDQLTQMQKVDDVFLQKGARGYKPIQHNNDNFYENSFQEFENNFSPNREQQNQVYSNNQNSVFKNPSMESYESRRLSEEKYEMPQSSIYGNISTKQAREIFEKETKITPFGANGKTTELISSLNNPNKERISPSQQDRLDNLNSSKPRQSTLEEFISSEKQERQSYEELLAKQHNSRSPMAEIAAQRNNTRLVSNSFLNNPQIPSNRISVDKTKQIKKEIFVNKGYKIPPISLLDEHKTSLEDIKKNEAMAHAKAEAINNALAQFNVNAKVVNMNIGPTVTKFELQPAPGTKVNSIISLENDLKLALASQNVRLEAPIEGKALVGIELANDVPSLVRLRGVIEKTPIQKMNSKLLFAIGKNVTGELLFAELDKMPHLLVAGSTGSGKSVMINTIITSLLLRSKPHEVKFLMIDPKKVELQIYSNLPHLLAPVITDMREANNALKKVINEMERRYSLFTELSVKNIEGYNAKITDEKNRLPFYVIVIDELADLMMTANKKDVEDSIMRLTQMARAAGIHLIVATQRPSTDVLTGVIKSNIPTRIAFAVSSGIDSRTILDSTGAEKLIGRGDLLYMPPGSSTLTRAQGAFLSDSEIERIVDYASNQQQQIFDEDFLNIQENNDTYAGGSNDDLYEEIKDYVIQIQKASTSLIQRRFSIGYNRAAKIIDDLELNGIIGPQNGSKPREVFISNEEY</sequence>
<dbReference type="AlphaFoldDB" id="A0A345Z4F4"/>
<name>A0A345Z4F4_9MOLU</name>
<evidence type="ECO:0000256" key="3">
    <source>
        <dbReference type="ARBA" id="ARBA00022840"/>
    </source>
</evidence>
<feature type="transmembrane region" description="Helical" evidence="7">
    <location>
        <begin position="96"/>
        <end position="121"/>
    </location>
</feature>
<dbReference type="GO" id="GO:0005524">
    <property type="term" value="F:ATP binding"/>
    <property type="evidence" value="ECO:0007669"/>
    <property type="project" value="UniProtKB-UniRule"/>
</dbReference>
<feature type="domain" description="FtsK" evidence="8">
    <location>
        <begin position="677"/>
        <end position="867"/>
    </location>
</feature>
<dbReference type="PANTHER" id="PTHR22683">
    <property type="entry name" value="SPORULATION PROTEIN RELATED"/>
    <property type="match status" value="1"/>
</dbReference>
<dbReference type="InterPro" id="IPR003593">
    <property type="entry name" value="AAA+_ATPase"/>
</dbReference>
<keyword evidence="3 5" id="KW-0067">ATP-binding</keyword>
<dbReference type="SUPFAM" id="SSF46785">
    <property type="entry name" value="Winged helix' DNA-binding domain"/>
    <property type="match status" value="1"/>
</dbReference>
<dbReference type="SUPFAM" id="SSF52540">
    <property type="entry name" value="P-loop containing nucleoside triphosphate hydrolases"/>
    <property type="match status" value="1"/>
</dbReference>
<feature type="binding site" evidence="5">
    <location>
        <begin position="694"/>
        <end position="701"/>
    </location>
    <ligand>
        <name>ATP</name>
        <dbReference type="ChEBI" id="CHEBI:30616"/>
    </ligand>
</feature>
<evidence type="ECO:0000259" key="8">
    <source>
        <dbReference type="PROSITE" id="PS50901"/>
    </source>
</evidence>
<dbReference type="InterPro" id="IPR018541">
    <property type="entry name" value="Ftsk_gamma"/>
</dbReference>
<feature type="transmembrane region" description="Helical" evidence="7">
    <location>
        <begin position="201"/>
        <end position="224"/>
    </location>
</feature>
<dbReference type="InterPro" id="IPR002543">
    <property type="entry name" value="FtsK_dom"/>
</dbReference>
<proteinExistence type="inferred from homology"/>
<evidence type="ECO:0000256" key="7">
    <source>
        <dbReference type="SAM" id="Phobius"/>
    </source>
</evidence>
<dbReference type="Pfam" id="PF17854">
    <property type="entry name" value="FtsK_alpha"/>
    <property type="match status" value="1"/>
</dbReference>
<evidence type="ECO:0000256" key="1">
    <source>
        <dbReference type="ARBA" id="ARBA00006474"/>
    </source>
</evidence>
<dbReference type="EMBL" id="CP031376">
    <property type="protein sequence ID" value="AXK51483.1"/>
    <property type="molecule type" value="Genomic_DNA"/>
</dbReference>
<dbReference type="InterPro" id="IPR050206">
    <property type="entry name" value="FtsK/SpoIIIE/SftA"/>
</dbReference>